<gene>
    <name evidence="2" type="ORF">V5799_034236</name>
</gene>
<protein>
    <submittedName>
        <fullName evidence="2">Uncharacterized protein</fullName>
    </submittedName>
</protein>
<sequence length="249" mass="27343">MSSSSAVPVAPSIDKLLVYPQILEDRDYDGGIVLVVHDGMTIRLEKSYVLGEDFRVTILNGSDSDSVIINELDREIDFYRSTEHRSSVFVRRLPTGLEVHGILSNELRITPLDAAERSSDGTPLHKVFKVEDDSDDDDDNDDVDLGPGEQDEEHGASGQAAEERPETFLVEVCIVTTKNYRSAFKDYVTLSAYFGAMMNSVRGTLCLKIVLNAIKLWKHGKARTVRGAAATGSVCTKHGVGIVQDKPLS</sequence>
<reference evidence="2 3" key="1">
    <citation type="journal article" date="2023" name="Arcadia Sci">
        <title>De novo assembly of a long-read Amblyomma americanum tick genome.</title>
        <authorList>
            <person name="Chou S."/>
            <person name="Poskanzer K.E."/>
            <person name="Rollins M."/>
            <person name="Thuy-Boun P.S."/>
        </authorList>
    </citation>
    <scope>NUCLEOTIDE SEQUENCE [LARGE SCALE GENOMIC DNA]</scope>
    <source>
        <strain evidence="2">F_SG_1</strain>
        <tissue evidence="2">Salivary glands</tissue>
    </source>
</reference>
<dbReference type="AlphaFoldDB" id="A0AAQ4DL15"/>
<feature type="region of interest" description="Disordered" evidence="1">
    <location>
        <begin position="114"/>
        <end position="162"/>
    </location>
</feature>
<evidence type="ECO:0000313" key="3">
    <source>
        <dbReference type="Proteomes" id="UP001321473"/>
    </source>
</evidence>
<dbReference type="Proteomes" id="UP001321473">
    <property type="component" value="Unassembled WGS sequence"/>
</dbReference>
<name>A0AAQ4DL15_AMBAM</name>
<proteinExistence type="predicted"/>
<feature type="compositionally biased region" description="Acidic residues" evidence="1">
    <location>
        <begin position="132"/>
        <end position="152"/>
    </location>
</feature>
<dbReference type="EMBL" id="JARKHS020029559">
    <property type="protein sequence ID" value="KAK8763155.1"/>
    <property type="molecule type" value="Genomic_DNA"/>
</dbReference>
<evidence type="ECO:0000313" key="2">
    <source>
        <dbReference type="EMBL" id="KAK8763155.1"/>
    </source>
</evidence>
<keyword evidence="3" id="KW-1185">Reference proteome</keyword>
<evidence type="ECO:0000256" key="1">
    <source>
        <dbReference type="SAM" id="MobiDB-lite"/>
    </source>
</evidence>
<comment type="caution">
    <text evidence="2">The sequence shown here is derived from an EMBL/GenBank/DDBJ whole genome shotgun (WGS) entry which is preliminary data.</text>
</comment>
<organism evidence="2 3">
    <name type="scientific">Amblyomma americanum</name>
    <name type="common">Lone star tick</name>
    <dbReference type="NCBI Taxonomy" id="6943"/>
    <lineage>
        <taxon>Eukaryota</taxon>
        <taxon>Metazoa</taxon>
        <taxon>Ecdysozoa</taxon>
        <taxon>Arthropoda</taxon>
        <taxon>Chelicerata</taxon>
        <taxon>Arachnida</taxon>
        <taxon>Acari</taxon>
        <taxon>Parasitiformes</taxon>
        <taxon>Ixodida</taxon>
        <taxon>Ixodoidea</taxon>
        <taxon>Ixodidae</taxon>
        <taxon>Amblyomminae</taxon>
        <taxon>Amblyomma</taxon>
    </lineage>
</organism>
<accession>A0AAQ4DL15</accession>